<feature type="domain" description="LiaF transmembrane" evidence="2">
    <location>
        <begin position="15"/>
        <end position="108"/>
    </location>
</feature>
<name>A0A2G8TB43_9BURK</name>
<dbReference type="OrthoDB" id="129627at2"/>
<sequence>MKNEVHSKSMSRQVILGILVIGMGLLFLADNLNIWDFRRSLQFWPMVLIMVGVFKLFDSNSSDGYILGSGLILVGVLIVLHRLGIIYFSWRAMWPLILIALGASVLYRAVSSRRLVGSSLKGQALQLDDSINATAILGGFERRIHSQDFRGGEVTAIMGGCALDMRGAHIQTEAVINVFVMWGGITIKCPPDWTVVLHGTPIMGGFTEKTVPPPDNSKRLIIRGYAIMGGVEVRN</sequence>
<dbReference type="InterPro" id="IPR054331">
    <property type="entry name" value="LiaF_TM"/>
</dbReference>
<comment type="caution">
    <text evidence="3">The sequence shown here is derived from an EMBL/GenBank/DDBJ whole genome shotgun (WGS) entry which is preliminary data.</text>
</comment>
<feature type="transmembrane region" description="Helical" evidence="1">
    <location>
        <begin position="12"/>
        <end position="29"/>
    </location>
</feature>
<dbReference type="AlphaFoldDB" id="A0A2G8TB43"/>
<feature type="transmembrane region" description="Helical" evidence="1">
    <location>
        <begin position="92"/>
        <end position="110"/>
    </location>
</feature>
<gene>
    <name evidence="3" type="ORF">CR105_19795</name>
</gene>
<reference evidence="3 4" key="1">
    <citation type="submission" date="2017-10" db="EMBL/GenBank/DDBJ databases">
        <title>Massilia psychrophilum sp. nov., a novel purple-pigmented bacterium isolated from Tianshan glacier, Xinjiang Municipality, China.</title>
        <authorList>
            <person name="Wang H."/>
        </authorList>
    </citation>
    <scope>NUCLEOTIDE SEQUENCE [LARGE SCALE GENOMIC DNA]</scope>
    <source>
        <strain evidence="3 4">JCM 30074</strain>
    </source>
</reference>
<dbReference type="EMBL" id="PDOC01000015">
    <property type="protein sequence ID" value="PIL43261.1"/>
    <property type="molecule type" value="Genomic_DNA"/>
</dbReference>
<dbReference type="PANTHER" id="PTHR40763:SF5">
    <property type="entry name" value="MEMBRANE PROTEIN"/>
    <property type="match status" value="1"/>
</dbReference>
<dbReference type="PANTHER" id="PTHR40763">
    <property type="entry name" value="MEMBRANE PROTEIN-RELATED"/>
    <property type="match status" value="1"/>
</dbReference>
<dbReference type="Pfam" id="PF22570">
    <property type="entry name" value="LiaF-TM"/>
    <property type="match status" value="1"/>
</dbReference>
<proteinExistence type="predicted"/>
<keyword evidence="1" id="KW-0472">Membrane</keyword>
<evidence type="ECO:0000313" key="3">
    <source>
        <dbReference type="EMBL" id="PIL43261.1"/>
    </source>
</evidence>
<organism evidence="3 4">
    <name type="scientific">Massilia eurypsychrophila</name>
    <dbReference type="NCBI Taxonomy" id="1485217"/>
    <lineage>
        <taxon>Bacteria</taxon>
        <taxon>Pseudomonadati</taxon>
        <taxon>Pseudomonadota</taxon>
        <taxon>Betaproteobacteria</taxon>
        <taxon>Burkholderiales</taxon>
        <taxon>Oxalobacteraceae</taxon>
        <taxon>Telluria group</taxon>
        <taxon>Massilia</taxon>
    </lineage>
</organism>
<dbReference type="Proteomes" id="UP000230390">
    <property type="component" value="Unassembled WGS sequence"/>
</dbReference>
<dbReference type="RefSeq" id="WP_099791376.1">
    <property type="nucleotide sequence ID" value="NZ_JBHLYV010000018.1"/>
</dbReference>
<feature type="transmembrane region" description="Helical" evidence="1">
    <location>
        <begin position="41"/>
        <end position="57"/>
    </location>
</feature>
<protein>
    <recommendedName>
        <fullName evidence="2">LiaF transmembrane domain-containing protein</fullName>
    </recommendedName>
</protein>
<evidence type="ECO:0000256" key="1">
    <source>
        <dbReference type="SAM" id="Phobius"/>
    </source>
</evidence>
<feature type="transmembrane region" description="Helical" evidence="1">
    <location>
        <begin position="64"/>
        <end position="86"/>
    </location>
</feature>
<evidence type="ECO:0000259" key="2">
    <source>
        <dbReference type="Pfam" id="PF22570"/>
    </source>
</evidence>
<keyword evidence="1" id="KW-1133">Transmembrane helix</keyword>
<keyword evidence="1" id="KW-0812">Transmembrane</keyword>
<evidence type="ECO:0000313" key="4">
    <source>
        <dbReference type="Proteomes" id="UP000230390"/>
    </source>
</evidence>
<accession>A0A2G8TB43</accession>
<keyword evidence="4" id="KW-1185">Reference proteome</keyword>